<feature type="domain" description="Transcriptional repressor PaaX-like central Cas2-like" evidence="1">
    <location>
        <begin position="122"/>
        <end position="196"/>
    </location>
</feature>
<dbReference type="EMBL" id="PFAX01000002">
    <property type="protein sequence ID" value="PIR90776.1"/>
    <property type="molecule type" value="Genomic_DNA"/>
</dbReference>
<evidence type="ECO:0000313" key="3">
    <source>
        <dbReference type="Proteomes" id="UP000230132"/>
    </source>
</evidence>
<comment type="caution">
    <text evidence="2">The sequence shown here is derived from an EMBL/GenBank/DDBJ whole genome shotgun (WGS) entry which is preliminary data.</text>
</comment>
<evidence type="ECO:0000259" key="1">
    <source>
        <dbReference type="Pfam" id="PF20803"/>
    </source>
</evidence>
<proteinExistence type="predicted"/>
<dbReference type="AlphaFoldDB" id="A0A2H0UV89"/>
<reference evidence="3" key="1">
    <citation type="submission" date="2017-09" db="EMBL/GenBank/DDBJ databases">
        <title>Depth-based differentiation of microbial function through sediment-hosted aquifers and enrichment of novel symbionts in the deep terrestrial subsurface.</title>
        <authorList>
            <person name="Probst A.J."/>
            <person name="Ladd B."/>
            <person name="Jarett J.K."/>
            <person name="Geller-Mcgrath D.E."/>
            <person name="Sieber C.M.K."/>
            <person name="Emerson J.B."/>
            <person name="Anantharaman K."/>
            <person name="Thomas B.C."/>
            <person name="Malmstrom R."/>
            <person name="Stieglmeier M."/>
            <person name="Klingl A."/>
            <person name="Woyke T."/>
            <person name="Ryan C.M."/>
            <person name="Banfield J.F."/>
        </authorList>
    </citation>
    <scope>NUCLEOTIDE SEQUENCE [LARGE SCALE GENOMIC DNA]</scope>
</reference>
<dbReference type="Pfam" id="PF20803">
    <property type="entry name" value="PaaX_M"/>
    <property type="match status" value="1"/>
</dbReference>
<dbReference type="Proteomes" id="UP000230132">
    <property type="component" value="Unassembled WGS sequence"/>
</dbReference>
<name>A0A2H0UV89_9BACT</name>
<gene>
    <name evidence="2" type="ORF">COU05_00095</name>
</gene>
<sequence>MANNQYFFQKKSRRRMCRGFFEKGLNLSSAVLFYLGDALETFGEALPAHDSRFRLMKWMLTDGKESNKPKDDKYTEDIKKRIRLLERQGLIFKDVNKKIFALTKKGQEAFDFIAERYKGLNQKWDGKLRIIIFDIPEKKKSWRVEIRRELSLMQYVLLQKSVYIGKYPLAGSFLKELYNAGVSKNIFIFTVGQMDRQEEIMQHFQNDRFENVAKEKN</sequence>
<dbReference type="InterPro" id="IPR048846">
    <property type="entry name" value="PaaX-like_central"/>
</dbReference>
<accession>A0A2H0UV89</accession>
<protein>
    <recommendedName>
        <fullName evidence="1">Transcriptional repressor PaaX-like central Cas2-like domain-containing protein</fullName>
    </recommendedName>
</protein>
<dbReference type="Gene3D" id="3.30.70.2650">
    <property type="match status" value="1"/>
</dbReference>
<evidence type="ECO:0000313" key="2">
    <source>
        <dbReference type="EMBL" id="PIR90776.1"/>
    </source>
</evidence>
<organism evidence="2 3">
    <name type="scientific">bacterium (Candidatus Gribaldobacteria) CG10_big_fil_rev_8_21_14_0_10_37_21</name>
    <dbReference type="NCBI Taxonomy" id="2014275"/>
    <lineage>
        <taxon>Bacteria</taxon>
        <taxon>Candidatus Gribaldobacteria</taxon>
    </lineage>
</organism>